<dbReference type="EMBL" id="JAPDRQ010000009">
    <property type="protein sequence ID" value="KAJ9663348.1"/>
    <property type="molecule type" value="Genomic_DNA"/>
</dbReference>
<gene>
    <name evidence="1" type="ORF">H2198_000865</name>
</gene>
<name>A0ACC3AIL3_9EURO</name>
<evidence type="ECO:0000313" key="2">
    <source>
        <dbReference type="Proteomes" id="UP001172386"/>
    </source>
</evidence>
<sequence>MSFATKPAFVHYSDFDSTSRKHPAMEWMERYRDDYDSGSFDPKWYAPDFTYVAPDGTVHEGREKALEALKALYGPLPAWRHEATYLNCIETDFGYEAIGKATMWALLPGEPAAGETKKKDGNGKSWDLNGPGSFRFHYIKDGDSFLLKRTEINADTAPIAIGMVKRGVITAKDLGI</sequence>
<proteinExistence type="predicted"/>
<accession>A0ACC3AIL3</accession>
<dbReference type="Proteomes" id="UP001172386">
    <property type="component" value="Unassembled WGS sequence"/>
</dbReference>
<protein>
    <submittedName>
        <fullName evidence="1">Uncharacterized protein</fullName>
    </submittedName>
</protein>
<comment type="caution">
    <text evidence="1">The sequence shown here is derived from an EMBL/GenBank/DDBJ whole genome shotgun (WGS) entry which is preliminary data.</text>
</comment>
<organism evidence="1 2">
    <name type="scientific">Neophaeococcomyces mojaviensis</name>
    <dbReference type="NCBI Taxonomy" id="3383035"/>
    <lineage>
        <taxon>Eukaryota</taxon>
        <taxon>Fungi</taxon>
        <taxon>Dikarya</taxon>
        <taxon>Ascomycota</taxon>
        <taxon>Pezizomycotina</taxon>
        <taxon>Eurotiomycetes</taxon>
        <taxon>Chaetothyriomycetidae</taxon>
        <taxon>Chaetothyriales</taxon>
        <taxon>Chaetothyriales incertae sedis</taxon>
        <taxon>Neophaeococcomyces</taxon>
    </lineage>
</organism>
<reference evidence="1" key="1">
    <citation type="submission" date="2022-10" db="EMBL/GenBank/DDBJ databases">
        <title>Culturing micro-colonial fungi from biological soil crusts in the Mojave desert and describing Neophaeococcomyces mojavensis, and introducing the new genera and species Taxawa tesnikishii.</title>
        <authorList>
            <person name="Kurbessoian T."/>
            <person name="Stajich J.E."/>
        </authorList>
    </citation>
    <scope>NUCLEOTIDE SEQUENCE</scope>
    <source>
        <strain evidence="1">JES_112</strain>
    </source>
</reference>
<evidence type="ECO:0000313" key="1">
    <source>
        <dbReference type="EMBL" id="KAJ9663348.1"/>
    </source>
</evidence>
<keyword evidence="2" id="KW-1185">Reference proteome</keyword>